<dbReference type="KEGG" id="tro:trd_A0356"/>
<dbReference type="EMBL" id="CP001276">
    <property type="protein sequence ID" value="ACM06759.1"/>
    <property type="molecule type" value="Genomic_DNA"/>
</dbReference>
<dbReference type="Pfam" id="PF16901">
    <property type="entry name" value="DAO_C"/>
    <property type="match status" value="1"/>
</dbReference>
<evidence type="ECO:0000259" key="8">
    <source>
        <dbReference type="Pfam" id="PF01266"/>
    </source>
</evidence>
<keyword evidence="4" id="KW-0319">Glycerol metabolism</keyword>
<proteinExistence type="inferred from homology"/>
<geneLocation type="plasmid" evidence="11">
    <name>Tros</name>
</geneLocation>
<dbReference type="PROSITE" id="PS00977">
    <property type="entry name" value="FAD_G3PDH_1"/>
    <property type="match status" value="1"/>
</dbReference>
<evidence type="ECO:0000256" key="7">
    <source>
        <dbReference type="RuleBase" id="RU361217"/>
    </source>
</evidence>
<comment type="catalytic activity">
    <reaction evidence="7">
        <text>a quinone + sn-glycerol 3-phosphate = dihydroxyacetone phosphate + a quinol</text>
        <dbReference type="Rhea" id="RHEA:18977"/>
        <dbReference type="ChEBI" id="CHEBI:24646"/>
        <dbReference type="ChEBI" id="CHEBI:57597"/>
        <dbReference type="ChEBI" id="CHEBI:57642"/>
        <dbReference type="ChEBI" id="CHEBI:132124"/>
        <dbReference type="EC" id="1.1.5.3"/>
    </reaction>
</comment>
<comment type="similarity">
    <text evidence="2 7">Belongs to the FAD-dependent glycerol-3-phosphate dehydrogenase family.</text>
</comment>
<dbReference type="OrthoDB" id="9801699at2"/>
<evidence type="ECO:0000259" key="9">
    <source>
        <dbReference type="Pfam" id="PF16901"/>
    </source>
</evidence>
<evidence type="ECO:0000313" key="10">
    <source>
        <dbReference type="EMBL" id="ACM06759.1"/>
    </source>
</evidence>
<dbReference type="InterPro" id="IPR036188">
    <property type="entry name" value="FAD/NAD-bd_sf"/>
</dbReference>
<dbReference type="Gene3D" id="3.30.9.10">
    <property type="entry name" value="D-Amino Acid Oxidase, subunit A, domain 2"/>
    <property type="match status" value="1"/>
</dbReference>
<organism evidence="10 11">
    <name type="scientific">Thermomicrobium roseum (strain ATCC 27502 / DSM 5159 / P-2)</name>
    <dbReference type="NCBI Taxonomy" id="309801"/>
    <lineage>
        <taxon>Bacteria</taxon>
        <taxon>Pseudomonadati</taxon>
        <taxon>Thermomicrobiota</taxon>
        <taxon>Thermomicrobia</taxon>
        <taxon>Thermomicrobiales</taxon>
        <taxon>Thermomicrobiaceae</taxon>
        <taxon>Thermomicrobium</taxon>
    </lineage>
</organism>
<dbReference type="HOGENOM" id="CLU_015740_5_1_0"/>
<evidence type="ECO:0000256" key="3">
    <source>
        <dbReference type="ARBA" id="ARBA00022630"/>
    </source>
</evidence>
<keyword evidence="3 7" id="KW-0285">Flavoprotein</keyword>
<dbReference type="GO" id="GO:0004368">
    <property type="term" value="F:glycerol-3-phosphate dehydrogenase (quinone) activity"/>
    <property type="evidence" value="ECO:0007669"/>
    <property type="project" value="UniProtKB-EC"/>
</dbReference>
<name>B9L3J2_THERP</name>
<dbReference type="SUPFAM" id="SSF51905">
    <property type="entry name" value="FAD/NAD(P)-binding domain"/>
    <property type="match status" value="1"/>
</dbReference>
<dbReference type="PANTHER" id="PTHR11985:SF35">
    <property type="entry name" value="ANAEROBIC GLYCEROL-3-PHOSPHATE DEHYDROGENASE SUBUNIT A"/>
    <property type="match status" value="1"/>
</dbReference>
<dbReference type="GO" id="GO:0006071">
    <property type="term" value="P:glycerol metabolic process"/>
    <property type="evidence" value="ECO:0007669"/>
    <property type="project" value="UniProtKB-KW"/>
</dbReference>
<gene>
    <name evidence="10" type="ordered locus">trd_A0356</name>
</gene>
<dbReference type="PANTHER" id="PTHR11985">
    <property type="entry name" value="GLYCEROL-3-PHOSPHATE DEHYDROGENASE"/>
    <property type="match status" value="1"/>
</dbReference>
<protein>
    <recommendedName>
        <fullName evidence="7">Glycerol-3-phosphate dehydrogenase</fullName>
        <ecNumber evidence="7">1.1.5.3</ecNumber>
    </recommendedName>
</protein>
<dbReference type="AlphaFoldDB" id="B9L3J2"/>
<feature type="domain" description="FAD dependent oxidoreductase" evidence="8">
    <location>
        <begin position="18"/>
        <end position="388"/>
    </location>
</feature>
<evidence type="ECO:0000313" key="11">
    <source>
        <dbReference type="Proteomes" id="UP000000447"/>
    </source>
</evidence>
<keyword evidence="6 7" id="KW-0560">Oxidoreductase</keyword>
<dbReference type="InterPro" id="IPR038299">
    <property type="entry name" value="DAO_C_sf"/>
</dbReference>
<dbReference type="InterPro" id="IPR031656">
    <property type="entry name" value="DAO_C"/>
</dbReference>
<dbReference type="Proteomes" id="UP000000447">
    <property type="component" value="Plasmid unnamed"/>
</dbReference>
<feature type="domain" description="Alpha-glycerophosphate oxidase C-terminal" evidence="9">
    <location>
        <begin position="437"/>
        <end position="536"/>
    </location>
</feature>
<comment type="cofactor">
    <cofactor evidence="1 7">
        <name>FAD</name>
        <dbReference type="ChEBI" id="CHEBI:57692"/>
    </cofactor>
</comment>
<keyword evidence="11" id="KW-1185">Reference proteome</keyword>
<dbReference type="SUPFAM" id="SSF54373">
    <property type="entry name" value="FAD-linked reductases, C-terminal domain"/>
    <property type="match status" value="1"/>
</dbReference>
<dbReference type="Gene3D" id="3.50.50.60">
    <property type="entry name" value="FAD/NAD(P)-binding domain"/>
    <property type="match status" value="1"/>
</dbReference>
<evidence type="ECO:0000256" key="4">
    <source>
        <dbReference type="ARBA" id="ARBA00022798"/>
    </source>
</evidence>
<dbReference type="Gene3D" id="1.10.8.870">
    <property type="entry name" value="Alpha-glycerophosphate oxidase, cap domain"/>
    <property type="match status" value="1"/>
</dbReference>
<accession>B9L3J2</accession>
<reference evidence="10 11" key="1">
    <citation type="journal article" date="2009" name="PLoS ONE">
        <title>Complete genome sequence of the aerobic CO-oxidizing thermophile Thermomicrobium roseum.</title>
        <authorList>
            <person name="Wu D."/>
            <person name="Raymond J."/>
            <person name="Wu M."/>
            <person name="Chatterji S."/>
            <person name="Ren Q."/>
            <person name="Graham J.E."/>
            <person name="Bryant D.A."/>
            <person name="Robb F."/>
            <person name="Colman A."/>
            <person name="Tallon L.J."/>
            <person name="Badger J.H."/>
            <person name="Madupu R."/>
            <person name="Ward N.L."/>
            <person name="Eisen J.A."/>
        </authorList>
    </citation>
    <scope>NUCLEOTIDE SEQUENCE [LARGE SCALE GENOMIC DNA]</scope>
    <source>
        <strain evidence="11">ATCC 27502 / DSM 5159 / P-2</strain>
        <plasmid evidence="10">unnamed</plasmid>
    </source>
</reference>
<evidence type="ECO:0000256" key="2">
    <source>
        <dbReference type="ARBA" id="ARBA00007330"/>
    </source>
</evidence>
<evidence type="ECO:0000256" key="6">
    <source>
        <dbReference type="ARBA" id="ARBA00023002"/>
    </source>
</evidence>
<dbReference type="GO" id="GO:0009331">
    <property type="term" value="C:glycerol-3-phosphate dehydrogenase (FAD) complex"/>
    <property type="evidence" value="ECO:0007669"/>
    <property type="project" value="UniProtKB-UniRule"/>
</dbReference>
<dbReference type="InterPro" id="IPR000447">
    <property type="entry name" value="G3P_DH_FAD-dep"/>
</dbReference>
<evidence type="ECO:0000256" key="1">
    <source>
        <dbReference type="ARBA" id="ARBA00001974"/>
    </source>
</evidence>
<dbReference type="GO" id="GO:0046168">
    <property type="term" value="P:glycerol-3-phosphate catabolic process"/>
    <property type="evidence" value="ECO:0007669"/>
    <property type="project" value="TreeGrafter"/>
</dbReference>
<keyword evidence="10" id="KW-0614">Plasmid</keyword>
<evidence type="ECO:0000256" key="5">
    <source>
        <dbReference type="ARBA" id="ARBA00022827"/>
    </source>
</evidence>
<dbReference type="EC" id="1.1.5.3" evidence="7"/>
<dbReference type="PRINTS" id="PR01001">
    <property type="entry name" value="FADG3PDH"/>
</dbReference>
<dbReference type="Pfam" id="PF01266">
    <property type="entry name" value="DAO"/>
    <property type="match status" value="1"/>
</dbReference>
<dbReference type="RefSeq" id="WP_012642746.1">
    <property type="nucleotide sequence ID" value="NC_011961.1"/>
</dbReference>
<sequence length="572" mass="63162">MLLCRAESLALLREQEFDVLVIGGGITGAGVAFDAAARGLRVALVEGRDFVGGTSRWSTKLVHGGIRYLPQFDIGLVREALIERGRLLANAPLLVEPLPFLLPLYRFNRRPLGIGWLPQQSALQPLLIRAGLLTYDLLAGGLNVGRHRSVPSARFAEWAPLVRTQDLLAAYSYYDARTEDARLVFDVLASAVEQGAVVVNHAPVIGFEKAGGGLVAAWIRDELVNEEFAVRARVFVNATGIWGEELERLTGELPQVHIAPSKGVHLVLPSERVGLKDAAIVLPETDDGRLLFLVPYRPYGEVAILGTTDTGSGPLDAPVATDADIDYLLDHANRYLETTLTRADVISAYAGYRPLIRRGLAETTARLSRSHELVEHANGLISILGGKLTTFRAMAEETVDAAERGLGRPIWHVTAQLTLARRRDWKQVVETVTVRAREMGLEAHVPWLLRGYGAAAHTVLDIAAGDYRLARPLVDGLPYLWAEVVHACRYEQACHIDDVLERRTFVLFLDWHHGLRVAEQVSELMAQELGWSAEQRQLEVERYRRRVLQCCGAEHGIATRLDSGSVSLPWRT</sequence>
<dbReference type="eggNOG" id="COG0578">
    <property type="taxonomic scope" value="Bacteria"/>
</dbReference>
<dbReference type="InterPro" id="IPR006076">
    <property type="entry name" value="FAD-dep_OxRdtase"/>
</dbReference>
<keyword evidence="5" id="KW-0274">FAD</keyword>